<dbReference type="Gene3D" id="1.10.630.10">
    <property type="entry name" value="Cytochrome P450"/>
    <property type="match status" value="1"/>
</dbReference>
<dbReference type="InterPro" id="IPR017972">
    <property type="entry name" value="Cyt_P450_CS"/>
</dbReference>
<sequence>MLMLSGLYGLATSLPWLAIPCFLVAALAIQALVDSVVDSYKRRQRNCGKIPSIRQWDPIFGLDLAWSQYKALKNQTFIPWLRGMHEGRPKTFKVKFLGKRQIFTSDPENLKHMTAIVWKDFGISPLRRYKNIGHPFADKGVNTTDGDDWSFSRFLIKPFFYREVYTDVKRIERYTDELMDLLPPDGETFNMQPLLQRWFLDANTHFILGEPMGALPHPERAKVTWAMLDVLRGARLRLQLWKVHRLLNWDWWFEAVGVVHGFVNGHLERAYADIEARRRLVEAGRDPGPERADLLWYMANHCPDREELRSQVSLLFVPNNDTTSIFTSNVLWNLARHPRAWREVRAEVLAHGDRPLTFEALRQMKYVQAVLNETHRLYPNNITQVRVCLRDTTLPRGGGAGGEQAIYVRKGDMVQVAKPVLQRDPEYWGADGEDFRPERFLEAAHFWEFVPFSGGPRRCPAQMMVMTESAYLVARLARVYARVEARDKNPYRHVLRIGPSNKTGVMIALHKEA</sequence>
<evidence type="ECO:0000256" key="1">
    <source>
        <dbReference type="ARBA" id="ARBA00001971"/>
    </source>
</evidence>
<evidence type="ECO:0000256" key="4">
    <source>
        <dbReference type="ARBA" id="ARBA00023002"/>
    </source>
</evidence>
<dbReference type="SUPFAM" id="SSF48264">
    <property type="entry name" value="Cytochrome P450"/>
    <property type="match status" value="1"/>
</dbReference>
<evidence type="ECO:0000256" key="2">
    <source>
        <dbReference type="ARBA" id="ARBA00010617"/>
    </source>
</evidence>
<dbReference type="GO" id="GO:0016712">
    <property type="term" value="F:oxidoreductase activity, acting on paired donors, with incorporation or reduction of molecular oxygen, reduced flavin or flavoprotein as one donor, and incorporation of one atom of oxygen"/>
    <property type="evidence" value="ECO:0007669"/>
    <property type="project" value="InterPro"/>
</dbReference>
<dbReference type="Pfam" id="PF00067">
    <property type="entry name" value="p450"/>
    <property type="match status" value="1"/>
</dbReference>
<keyword evidence="4 7" id="KW-0560">Oxidoreductase</keyword>
<comment type="cofactor">
    <cofactor evidence="1">
        <name>heme</name>
        <dbReference type="ChEBI" id="CHEBI:30413"/>
    </cofactor>
</comment>
<keyword evidence="5 7" id="KW-0408">Iron</keyword>
<reference evidence="8" key="1">
    <citation type="submission" date="2016-03" db="EMBL/GenBank/DDBJ databases">
        <title>Draft genome sequence of Rosellinia necatrix.</title>
        <authorList>
            <person name="Kanematsu S."/>
        </authorList>
    </citation>
    <scope>NUCLEOTIDE SEQUENCE [LARGE SCALE GENOMIC DNA]</scope>
    <source>
        <strain evidence="8">W97</strain>
    </source>
</reference>
<dbReference type="PRINTS" id="PR01239">
    <property type="entry name" value="EP450IICYP52"/>
</dbReference>
<evidence type="ECO:0000256" key="6">
    <source>
        <dbReference type="ARBA" id="ARBA00023033"/>
    </source>
</evidence>
<dbReference type="OrthoDB" id="1470350at2759"/>
<evidence type="ECO:0000256" key="5">
    <source>
        <dbReference type="ARBA" id="ARBA00023004"/>
    </source>
</evidence>
<dbReference type="GO" id="GO:0020037">
    <property type="term" value="F:heme binding"/>
    <property type="evidence" value="ECO:0007669"/>
    <property type="project" value="InterPro"/>
</dbReference>
<dbReference type="InterPro" id="IPR002974">
    <property type="entry name" value="Cyt_P450_E_CYP52_ascomycetes"/>
</dbReference>
<dbReference type="OMA" id="QTESAYM"/>
<dbReference type="PRINTS" id="PR00385">
    <property type="entry name" value="P450"/>
</dbReference>
<accession>A0A1W2TXE2</accession>
<dbReference type="PANTHER" id="PTHR24287">
    <property type="entry name" value="P450, PUTATIVE (EUROFUNG)-RELATED"/>
    <property type="match status" value="1"/>
</dbReference>
<dbReference type="InterPro" id="IPR001128">
    <property type="entry name" value="Cyt_P450"/>
</dbReference>
<evidence type="ECO:0000313" key="8">
    <source>
        <dbReference type="EMBL" id="GAP93359.2"/>
    </source>
</evidence>
<dbReference type="AlphaFoldDB" id="A0A1W2TXE2"/>
<dbReference type="PROSITE" id="PS00086">
    <property type="entry name" value="CYTOCHROME_P450"/>
    <property type="match status" value="1"/>
</dbReference>
<organism evidence="8">
    <name type="scientific">Rosellinia necatrix</name>
    <name type="common">White root-rot fungus</name>
    <dbReference type="NCBI Taxonomy" id="77044"/>
    <lineage>
        <taxon>Eukaryota</taxon>
        <taxon>Fungi</taxon>
        <taxon>Dikarya</taxon>
        <taxon>Ascomycota</taxon>
        <taxon>Pezizomycotina</taxon>
        <taxon>Sordariomycetes</taxon>
        <taxon>Xylariomycetidae</taxon>
        <taxon>Xylariales</taxon>
        <taxon>Xylariaceae</taxon>
        <taxon>Rosellinia</taxon>
    </lineage>
</organism>
<protein>
    <submittedName>
        <fullName evidence="8">Putative cytochrome p450</fullName>
        <ecNumber evidence="8">1.14.15.3</ecNumber>
    </submittedName>
</protein>
<dbReference type="EMBL" id="DF977566">
    <property type="protein sequence ID" value="GAP93359.2"/>
    <property type="molecule type" value="Genomic_DNA"/>
</dbReference>
<keyword evidence="7" id="KW-0349">Heme</keyword>
<dbReference type="InterPro" id="IPR036396">
    <property type="entry name" value="Cyt_P450_sf"/>
</dbReference>
<dbReference type="Proteomes" id="UP000054516">
    <property type="component" value="Unassembled WGS sequence"/>
</dbReference>
<proteinExistence type="inferred from homology"/>
<keyword evidence="6 7" id="KW-0503">Monooxygenase</keyword>
<gene>
    <name evidence="8" type="ORF">SAMD00023353_12100140</name>
</gene>
<comment type="similarity">
    <text evidence="2 7">Belongs to the cytochrome P450 family.</text>
</comment>
<evidence type="ECO:0000313" key="9">
    <source>
        <dbReference type="Proteomes" id="UP000054516"/>
    </source>
</evidence>
<keyword evidence="3 7" id="KW-0479">Metal-binding</keyword>
<dbReference type="GO" id="GO:0005506">
    <property type="term" value="F:iron ion binding"/>
    <property type="evidence" value="ECO:0007669"/>
    <property type="project" value="InterPro"/>
</dbReference>
<dbReference type="EC" id="1.14.15.3" evidence="8"/>
<dbReference type="InterPro" id="IPR047146">
    <property type="entry name" value="Cyt_P450_E_CYP52_fungi"/>
</dbReference>
<name>A0A1W2TXE2_ROSNE</name>
<dbReference type="PANTHER" id="PTHR24287:SF18">
    <property type="entry name" value="CYTOCHROME P450 MONOOXYGENASE APDE-RELATED"/>
    <property type="match status" value="1"/>
</dbReference>
<dbReference type="STRING" id="77044.A0A1W2TXE2"/>
<evidence type="ECO:0000256" key="7">
    <source>
        <dbReference type="RuleBase" id="RU000461"/>
    </source>
</evidence>
<evidence type="ECO:0000256" key="3">
    <source>
        <dbReference type="ARBA" id="ARBA00022723"/>
    </source>
</evidence>
<keyword evidence="9" id="KW-1185">Reference proteome</keyword>